<dbReference type="Gene3D" id="2.60.200.20">
    <property type="match status" value="1"/>
</dbReference>
<evidence type="ECO:0000313" key="2">
    <source>
        <dbReference type="EMBL" id="AUX21586.1"/>
    </source>
</evidence>
<name>A0A4P2PYD3_SORCE</name>
<dbReference type="Pfam" id="PF00498">
    <property type="entry name" value="FHA"/>
    <property type="match status" value="1"/>
</dbReference>
<dbReference type="InterPro" id="IPR050923">
    <property type="entry name" value="Cell_Proc_Reg/RNA_Proc"/>
</dbReference>
<dbReference type="CDD" id="cd00060">
    <property type="entry name" value="FHA"/>
    <property type="match status" value="1"/>
</dbReference>
<dbReference type="InterPro" id="IPR008984">
    <property type="entry name" value="SMAD_FHA_dom_sf"/>
</dbReference>
<accession>A0A4P2PYD3</accession>
<organism evidence="2 3">
    <name type="scientific">Sorangium cellulosum</name>
    <name type="common">Polyangium cellulosum</name>
    <dbReference type="NCBI Taxonomy" id="56"/>
    <lineage>
        <taxon>Bacteria</taxon>
        <taxon>Pseudomonadati</taxon>
        <taxon>Myxococcota</taxon>
        <taxon>Polyangia</taxon>
        <taxon>Polyangiales</taxon>
        <taxon>Polyangiaceae</taxon>
        <taxon>Sorangium</taxon>
    </lineage>
</organism>
<dbReference type="PANTHER" id="PTHR23308">
    <property type="entry name" value="NUCLEAR INHIBITOR OF PROTEIN PHOSPHATASE-1"/>
    <property type="match status" value="1"/>
</dbReference>
<feature type="domain" description="FHA" evidence="1">
    <location>
        <begin position="91"/>
        <end position="141"/>
    </location>
</feature>
<gene>
    <name evidence="2" type="ORF">SOCEGT47_020720</name>
</gene>
<reference evidence="2 3" key="1">
    <citation type="submission" date="2015-09" db="EMBL/GenBank/DDBJ databases">
        <title>Sorangium comparison.</title>
        <authorList>
            <person name="Zaburannyi N."/>
            <person name="Bunk B."/>
            <person name="Overmann J."/>
            <person name="Mueller R."/>
        </authorList>
    </citation>
    <scope>NUCLEOTIDE SEQUENCE [LARGE SCALE GENOMIC DNA]</scope>
    <source>
        <strain evidence="2 3">So ceGT47</strain>
    </source>
</reference>
<sequence>MAGEGDPLTDGDIQRWCAELRRWSAEEFTARHQGLFLLVGQPSSASERVDFETCDAHNYLAKLTRASRSDHDELRVLRIEKSSRNPYTDRISLGRARNCDVVIRHPSVSKLHAHIRVEAGERYTIADVGSHNGTRVDDRPLVPHKPEPFMTGSVISFGTVVTQVLNGERLRRELLRLVGPLSVLSGR</sequence>
<protein>
    <recommendedName>
        <fullName evidence="1">FHA domain-containing protein</fullName>
    </recommendedName>
</protein>
<evidence type="ECO:0000313" key="3">
    <source>
        <dbReference type="Proteomes" id="UP000295781"/>
    </source>
</evidence>
<dbReference type="InterPro" id="IPR000253">
    <property type="entry name" value="FHA_dom"/>
</dbReference>
<dbReference type="SMART" id="SM00240">
    <property type="entry name" value="FHA"/>
    <property type="match status" value="1"/>
</dbReference>
<dbReference type="EMBL" id="CP012670">
    <property type="protein sequence ID" value="AUX21586.1"/>
    <property type="molecule type" value="Genomic_DNA"/>
</dbReference>
<evidence type="ECO:0000259" key="1">
    <source>
        <dbReference type="PROSITE" id="PS50006"/>
    </source>
</evidence>
<dbReference type="Proteomes" id="UP000295781">
    <property type="component" value="Chromosome"/>
</dbReference>
<dbReference type="PROSITE" id="PS50006">
    <property type="entry name" value="FHA_DOMAIN"/>
    <property type="match status" value="1"/>
</dbReference>
<proteinExistence type="predicted"/>
<dbReference type="AlphaFoldDB" id="A0A4P2PYD3"/>
<dbReference type="SUPFAM" id="SSF49879">
    <property type="entry name" value="SMAD/FHA domain"/>
    <property type="match status" value="1"/>
</dbReference>